<dbReference type="SUPFAM" id="SSF81271">
    <property type="entry name" value="TGS-like"/>
    <property type="match status" value="1"/>
</dbReference>
<organism evidence="8 9">
    <name type="scientific">Aquirhabdus parva</name>
    <dbReference type="NCBI Taxonomy" id="2283318"/>
    <lineage>
        <taxon>Bacteria</taxon>
        <taxon>Pseudomonadati</taxon>
        <taxon>Pseudomonadota</taxon>
        <taxon>Gammaproteobacteria</taxon>
        <taxon>Moraxellales</taxon>
        <taxon>Moraxellaceae</taxon>
        <taxon>Aquirhabdus</taxon>
    </lineage>
</organism>
<evidence type="ECO:0000259" key="6">
    <source>
        <dbReference type="PROSITE" id="PS51831"/>
    </source>
</evidence>
<evidence type="ECO:0000256" key="2">
    <source>
        <dbReference type="ARBA" id="ARBA00022801"/>
    </source>
</evidence>
<dbReference type="PROSITE" id="PS51880">
    <property type="entry name" value="TGS"/>
    <property type="match status" value="1"/>
</dbReference>
<dbReference type="GO" id="GO:0005886">
    <property type="term" value="C:plasma membrane"/>
    <property type="evidence" value="ECO:0007669"/>
    <property type="project" value="TreeGrafter"/>
</dbReference>
<dbReference type="InterPro" id="IPR043519">
    <property type="entry name" value="NT_sf"/>
</dbReference>
<dbReference type="InterPro" id="IPR012675">
    <property type="entry name" value="Beta-grasp_dom_sf"/>
</dbReference>
<evidence type="ECO:0000256" key="5">
    <source>
        <dbReference type="ARBA" id="ARBA00047968"/>
    </source>
</evidence>
<comment type="pathway">
    <text evidence="3">Purine metabolism; ppGpp biosynthesis; ppGpp from GDP: step 1/1.</text>
</comment>
<dbReference type="PROSITE" id="PS51831">
    <property type="entry name" value="HD"/>
    <property type="match status" value="1"/>
</dbReference>
<dbReference type="GO" id="GO:0008728">
    <property type="term" value="F:GTP diphosphokinase activity"/>
    <property type="evidence" value="ECO:0007669"/>
    <property type="project" value="TreeGrafter"/>
</dbReference>
<evidence type="ECO:0000313" key="8">
    <source>
        <dbReference type="EMBL" id="AXI03507.1"/>
    </source>
</evidence>
<dbReference type="GO" id="GO:0008893">
    <property type="term" value="F:guanosine-3',5'-bis(diphosphate) 3'-diphosphatase activity"/>
    <property type="evidence" value="ECO:0007669"/>
    <property type="project" value="UniProtKB-EC"/>
</dbReference>
<dbReference type="FunFam" id="1.10.3210.10:FF:000001">
    <property type="entry name" value="GTP pyrophosphokinase RelA"/>
    <property type="match status" value="1"/>
</dbReference>
<dbReference type="GO" id="GO:0015970">
    <property type="term" value="P:guanosine tetraphosphate biosynthetic process"/>
    <property type="evidence" value="ECO:0007669"/>
    <property type="project" value="UniProtKB-UniPathway"/>
</dbReference>
<name>A0A345P898_9GAMM</name>
<feature type="domain" description="HD" evidence="6">
    <location>
        <begin position="80"/>
        <end position="177"/>
    </location>
</feature>
<dbReference type="CDD" id="cd00077">
    <property type="entry name" value="HDc"/>
    <property type="match status" value="1"/>
</dbReference>
<dbReference type="SUPFAM" id="SSF109604">
    <property type="entry name" value="HD-domain/PDEase-like"/>
    <property type="match status" value="1"/>
</dbReference>
<gene>
    <name evidence="8" type="ORF">HYN46_12050</name>
</gene>
<sequence>MTTATPDRELESNQGRVQPTAFEKAGFTHSSWSHLPDLTAGLRATLSEYLLDSQIKQVMDACAFADTAHLGVTRKSGEPYIVHPIAVAEVLGNMRLDTESLMAALLHDVIEDTDVSKEEIEERFGQTVADIVDGLTKLTVSNDKNDNKAATLRKILTATLNDPRVIVIKLADRLHNMSTLAALKPDRRRAIASETLNIFVPMGRLVGVNEIADQLEILCYENLEPELFKRLHDELVQSTDDRLRAKQHWAGEIGRFIAGHHLHGTPICINNDITLYQRFLNEHADIPTLLHTHAYEIELESIAECDQFAAVVREHFLWSQLTDHIRNPLPGGNQALQLSLSDERGRLDITLRTQLMRKAAQLGVVLGDIAPQSSRSAIQASLRNLGELIDKDCATNTFDALLDYLHREKISVYTPDGDLHELPQGATAVDFAYAASLYLGNHAIAATIDGQPCPLATPLSTGQVVEIITDDLATPNPDWLGFVNTGKARRAIQQVLKASEPTDRLALGQQALSRALQLYQIDIQSLSDDDWLGVLDWQHLKSKAQLFEKIALGALLPQMVATRLLTHLSESHGAAVAESSLHVNQSNNLIVGTDGLDVRYAPCCIPILGDRIDGHLTRRGLVVHRRRCPNLKHELNRHPENVVRLHWQTATDTDPRFPVHLKIDRPITDEESTQLIYLIRQFQGGVERLESLEESSNLSVLVRDRNHLARLIQEMRILLDFPRVTRFGV</sequence>
<dbReference type="EMBL" id="CP031222">
    <property type="protein sequence ID" value="AXI03507.1"/>
    <property type="molecule type" value="Genomic_DNA"/>
</dbReference>
<dbReference type="EC" id="3.1.7.2" evidence="4"/>
<dbReference type="InterPro" id="IPR004095">
    <property type="entry name" value="TGS"/>
</dbReference>
<dbReference type="OrthoDB" id="9805041at2"/>
<dbReference type="SUPFAM" id="SSF81301">
    <property type="entry name" value="Nucleotidyltransferase"/>
    <property type="match status" value="1"/>
</dbReference>
<dbReference type="SMART" id="SM00471">
    <property type="entry name" value="HDc"/>
    <property type="match status" value="1"/>
</dbReference>
<feature type="domain" description="TGS" evidence="7">
    <location>
        <begin position="408"/>
        <end position="469"/>
    </location>
</feature>
<keyword evidence="9" id="KW-1185">Reference proteome</keyword>
<evidence type="ECO:0000256" key="1">
    <source>
        <dbReference type="ARBA" id="ARBA00007476"/>
    </source>
</evidence>
<reference evidence="8 9" key="1">
    <citation type="submission" date="2018-07" db="EMBL/GenBank/DDBJ databases">
        <title>Genome sequencing of Moraxellaceae gen. HYN0046.</title>
        <authorList>
            <person name="Kim M."/>
            <person name="Yi H."/>
        </authorList>
    </citation>
    <scope>NUCLEOTIDE SEQUENCE [LARGE SCALE GENOMIC DNA]</scope>
    <source>
        <strain evidence="8 9">HYN0046</strain>
    </source>
</reference>
<dbReference type="RefSeq" id="WP_114899615.1">
    <property type="nucleotide sequence ID" value="NZ_CP031222.1"/>
</dbReference>
<accession>A0A345P898</accession>
<dbReference type="GO" id="GO:0042594">
    <property type="term" value="P:response to starvation"/>
    <property type="evidence" value="ECO:0007669"/>
    <property type="project" value="TreeGrafter"/>
</dbReference>
<dbReference type="PANTHER" id="PTHR21262:SF36">
    <property type="entry name" value="BIFUNCTIONAL (P)PPGPP SYNTHASE_HYDROLASE SPOT"/>
    <property type="match status" value="1"/>
</dbReference>
<evidence type="ECO:0000256" key="3">
    <source>
        <dbReference type="ARBA" id="ARBA00024329"/>
    </source>
</evidence>
<dbReference type="UniPathway" id="UPA00908">
    <property type="reaction ID" value="UER00886"/>
</dbReference>
<dbReference type="Gene3D" id="3.10.20.30">
    <property type="match status" value="1"/>
</dbReference>
<dbReference type="InterPro" id="IPR006674">
    <property type="entry name" value="HD_domain"/>
</dbReference>
<dbReference type="Proteomes" id="UP000253940">
    <property type="component" value="Chromosome"/>
</dbReference>
<dbReference type="FunFam" id="3.10.20.30:FF:000002">
    <property type="entry name" value="GTP pyrophosphokinase (RelA/SpoT)"/>
    <property type="match status" value="1"/>
</dbReference>
<comment type="catalytic activity">
    <reaction evidence="5">
        <text>guanosine 3',5'-bis(diphosphate) + H2O = GDP + diphosphate + H(+)</text>
        <dbReference type="Rhea" id="RHEA:14253"/>
        <dbReference type="ChEBI" id="CHEBI:15377"/>
        <dbReference type="ChEBI" id="CHEBI:15378"/>
        <dbReference type="ChEBI" id="CHEBI:33019"/>
        <dbReference type="ChEBI" id="CHEBI:58189"/>
        <dbReference type="ChEBI" id="CHEBI:77828"/>
        <dbReference type="EC" id="3.1.7.2"/>
    </reaction>
</comment>
<dbReference type="InterPro" id="IPR003607">
    <property type="entry name" value="HD/PDEase_dom"/>
</dbReference>
<keyword evidence="2 8" id="KW-0378">Hydrolase</keyword>
<dbReference type="Pfam" id="PF13328">
    <property type="entry name" value="HD_4"/>
    <property type="match status" value="1"/>
</dbReference>
<dbReference type="AlphaFoldDB" id="A0A345P898"/>
<proteinExistence type="inferred from homology"/>
<evidence type="ECO:0000259" key="7">
    <source>
        <dbReference type="PROSITE" id="PS51880"/>
    </source>
</evidence>
<evidence type="ECO:0000313" key="9">
    <source>
        <dbReference type="Proteomes" id="UP000253940"/>
    </source>
</evidence>
<evidence type="ECO:0000256" key="4">
    <source>
        <dbReference type="ARBA" id="ARBA00024387"/>
    </source>
</evidence>
<comment type="similarity">
    <text evidence="1">Belongs to the RelA/SpoT family.</text>
</comment>
<dbReference type="Pfam" id="PF02824">
    <property type="entry name" value="TGS"/>
    <property type="match status" value="1"/>
</dbReference>
<dbReference type="PANTHER" id="PTHR21262">
    <property type="entry name" value="GUANOSINE-3',5'-BIS DIPHOSPHATE 3'-PYROPHOSPHOHYDROLASE"/>
    <property type="match status" value="1"/>
</dbReference>
<protein>
    <recommendedName>
        <fullName evidence="4">guanosine-3',5'-bis(diphosphate) 3'-diphosphatase</fullName>
        <ecNumber evidence="4">3.1.7.2</ecNumber>
    </recommendedName>
</protein>
<dbReference type="KEGG" id="mbah:HYN46_12050"/>
<dbReference type="Gene3D" id="1.10.3210.10">
    <property type="entry name" value="Hypothetical protein af1432"/>
    <property type="match status" value="1"/>
</dbReference>
<dbReference type="InterPro" id="IPR012676">
    <property type="entry name" value="TGS-like"/>
</dbReference>